<dbReference type="GO" id="GO:0005524">
    <property type="term" value="F:ATP binding"/>
    <property type="evidence" value="ECO:0007669"/>
    <property type="project" value="UniProtKB-UniRule"/>
</dbReference>
<evidence type="ECO:0000313" key="18">
    <source>
        <dbReference type="Ensembl" id="ENSMAMP00000061993.1"/>
    </source>
</evidence>
<evidence type="ECO:0000256" key="12">
    <source>
        <dbReference type="ARBA" id="ARBA00048679"/>
    </source>
</evidence>
<feature type="compositionally biased region" description="Low complexity" evidence="15">
    <location>
        <begin position="497"/>
        <end position="514"/>
    </location>
</feature>
<dbReference type="FunFam" id="1.10.510.10:FF:000109">
    <property type="entry name" value="Ribosomal protein S6 kinase"/>
    <property type="match status" value="1"/>
</dbReference>
<name>A0A7N8Y9L0_9TELE</name>
<comment type="similarity">
    <text evidence="2">Belongs to the protein kinase superfamily. AGC Ser/Thr protein kinase family. S6 kinase subfamily.</text>
</comment>
<accession>A0A7N8Y9L0</accession>
<dbReference type="Gene3D" id="1.10.510.10">
    <property type="entry name" value="Transferase(Phosphotransferase) domain 1"/>
    <property type="match status" value="2"/>
</dbReference>
<feature type="domain" description="Protein kinase" evidence="16">
    <location>
        <begin position="28"/>
        <end position="296"/>
    </location>
</feature>
<evidence type="ECO:0000313" key="19">
    <source>
        <dbReference type="Proteomes" id="UP000261640"/>
    </source>
</evidence>
<evidence type="ECO:0000256" key="6">
    <source>
        <dbReference type="ARBA" id="ARBA00022679"/>
    </source>
</evidence>
<dbReference type="InterPro" id="IPR017441">
    <property type="entry name" value="Protein_kinase_ATP_BS"/>
</dbReference>
<protein>
    <recommendedName>
        <fullName evidence="3">non-specific serine/threonine protein kinase</fullName>
        <ecNumber evidence="3">2.7.11.1</ecNumber>
    </recommendedName>
</protein>
<dbReference type="InterPro" id="IPR037714">
    <property type="entry name" value="MSK2_N_dom"/>
</dbReference>
<keyword evidence="6" id="KW-0808">Transferase</keyword>
<feature type="region of interest" description="Disordered" evidence="15">
    <location>
        <begin position="485"/>
        <end position="529"/>
    </location>
</feature>
<evidence type="ECO:0000259" key="17">
    <source>
        <dbReference type="PROSITE" id="PS51285"/>
    </source>
</evidence>
<evidence type="ECO:0000256" key="8">
    <source>
        <dbReference type="ARBA" id="ARBA00022741"/>
    </source>
</evidence>
<dbReference type="AlphaFoldDB" id="A0A7N8Y9L0"/>
<dbReference type="InterPro" id="IPR017892">
    <property type="entry name" value="Pkinase_C"/>
</dbReference>
<dbReference type="GO" id="GO:0035556">
    <property type="term" value="P:intracellular signal transduction"/>
    <property type="evidence" value="ECO:0007669"/>
    <property type="project" value="InterPro"/>
</dbReference>
<dbReference type="Gene3D" id="3.30.200.20">
    <property type="entry name" value="Phosphorylase Kinase, domain 1"/>
    <property type="match status" value="1"/>
</dbReference>
<dbReference type="InterPro" id="IPR011009">
    <property type="entry name" value="Kinase-like_dom_sf"/>
</dbReference>
<dbReference type="SMART" id="SM00220">
    <property type="entry name" value="S_TKc"/>
    <property type="match status" value="1"/>
</dbReference>
<keyword evidence="7" id="KW-0677">Repeat</keyword>
<proteinExistence type="inferred from homology"/>
<comment type="catalytic activity">
    <reaction evidence="12">
        <text>L-seryl-[protein] + ATP = O-phospho-L-seryl-[protein] + ADP + H(+)</text>
        <dbReference type="Rhea" id="RHEA:17989"/>
        <dbReference type="Rhea" id="RHEA-COMP:9863"/>
        <dbReference type="Rhea" id="RHEA-COMP:11604"/>
        <dbReference type="ChEBI" id="CHEBI:15378"/>
        <dbReference type="ChEBI" id="CHEBI:29999"/>
        <dbReference type="ChEBI" id="CHEBI:30616"/>
        <dbReference type="ChEBI" id="CHEBI:83421"/>
        <dbReference type="ChEBI" id="CHEBI:456216"/>
        <dbReference type="EC" id="2.7.11.1"/>
    </reaction>
</comment>
<evidence type="ECO:0000256" key="2">
    <source>
        <dbReference type="ARBA" id="ARBA00009804"/>
    </source>
</evidence>
<dbReference type="GO" id="GO:0000287">
    <property type="term" value="F:magnesium ion binding"/>
    <property type="evidence" value="ECO:0007669"/>
    <property type="project" value="InterPro"/>
</dbReference>
<dbReference type="InterPro" id="IPR016239">
    <property type="entry name" value="Ribosomal_S6_kinase_II"/>
</dbReference>
<feature type="compositionally biased region" description="Polar residues" evidence="15">
    <location>
        <begin position="487"/>
        <end position="496"/>
    </location>
</feature>
<keyword evidence="4" id="KW-0723">Serine/threonine-protein kinase</keyword>
<evidence type="ECO:0000256" key="4">
    <source>
        <dbReference type="ARBA" id="ARBA00022527"/>
    </source>
</evidence>
<dbReference type="PIRSF" id="PIRSF000606">
    <property type="entry name" value="Ribsml_S6_kin_2"/>
    <property type="match status" value="1"/>
</dbReference>
<keyword evidence="19" id="KW-1185">Reference proteome</keyword>
<dbReference type="InterPro" id="IPR000961">
    <property type="entry name" value="AGC-kinase_C"/>
</dbReference>
<evidence type="ECO:0000256" key="9">
    <source>
        <dbReference type="ARBA" id="ARBA00022777"/>
    </source>
</evidence>
<feature type="domain" description="AGC-kinase C-terminal" evidence="17">
    <location>
        <begin position="297"/>
        <end position="365"/>
    </location>
</feature>
<feature type="binding site" evidence="13">
    <location>
        <begin position="34"/>
        <end position="42"/>
    </location>
    <ligand>
        <name>ATP</name>
        <dbReference type="ChEBI" id="CHEBI:30616"/>
    </ligand>
</feature>
<dbReference type="Pfam" id="PF00069">
    <property type="entry name" value="Pkinase"/>
    <property type="match status" value="1"/>
</dbReference>
<keyword evidence="9" id="KW-0418">Kinase</keyword>
<dbReference type="SUPFAM" id="SSF56112">
    <property type="entry name" value="Protein kinase-like (PK-like)"/>
    <property type="match status" value="2"/>
</dbReference>
<comment type="cofactor">
    <cofactor evidence="1">
        <name>Mg(2+)</name>
        <dbReference type="ChEBI" id="CHEBI:18420"/>
    </cofactor>
</comment>
<evidence type="ECO:0000256" key="3">
    <source>
        <dbReference type="ARBA" id="ARBA00012513"/>
    </source>
</evidence>
<evidence type="ECO:0000256" key="15">
    <source>
        <dbReference type="SAM" id="MobiDB-lite"/>
    </source>
</evidence>
<keyword evidence="5" id="KW-0597">Phosphoprotein</keyword>
<evidence type="ECO:0000256" key="7">
    <source>
        <dbReference type="ARBA" id="ARBA00022737"/>
    </source>
</evidence>
<sequence>MWWFKSAELNITISNLTGHTERVGMENFELLKVLGTGAYGKVFLVRKNSGHDVGQLYAMKVLKKAAIVQKAKTTEHTRTERQVLEHIRQSPFLVTLHYAFQTQSKLHLILDYVSGGEMFTHLYQRDHFPEDAVRIYIGEIILALEHLHKLGIVYRDIKLENILLDSEGHVVLTDFGLSKEFLEEEKERTYSFCGTIEYMAPEIIRGKAGHGKSVDWWSLGILMFELLTGASPFTLEGERNSQSEVSKRILHCDPPFPSIIRPTAQDLLRKLLVKDPHKRLGSGPRGAEDIKAHSFFKGLNWADLAQKKVQSPFKPELKSELDVGNFAEEFTGMEPVYSPASTPPSTDRLFQGYSFIAPSILFNKNRGMTSSFAADIMQKIKEGDFSLDGEAWKGVSEDAKELVKGLLTVDPERRLKLSDLKENSWLQGGASMSTTPLCTPDVLESSGPTVRTYVNATYKAFNRGKREGFFLKSVDNAPLAKRRKLKMTSTGVETRWSSSSSSSSSSTSSSASATVSKTQPKQTVAPKQS</sequence>
<evidence type="ECO:0000256" key="5">
    <source>
        <dbReference type="ARBA" id="ARBA00022553"/>
    </source>
</evidence>
<dbReference type="PROSITE" id="PS00107">
    <property type="entry name" value="PROTEIN_KINASE_ATP"/>
    <property type="match status" value="1"/>
</dbReference>
<dbReference type="EC" id="2.7.11.1" evidence="3"/>
<dbReference type="Proteomes" id="UP000261640">
    <property type="component" value="Unplaced"/>
</dbReference>
<dbReference type="InterPro" id="IPR000719">
    <property type="entry name" value="Prot_kinase_dom"/>
</dbReference>
<keyword evidence="8 13" id="KW-0547">Nucleotide-binding</keyword>
<dbReference type="Ensembl" id="ENSMAMT00000050155.1">
    <property type="protein sequence ID" value="ENSMAMP00000061993.1"/>
    <property type="gene ID" value="ENSMAMG00000008349.2"/>
</dbReference>
<dbReference type="PROSITE" id="PS51285">
    <property type="entry name" value="AGC_KINASE_CTER"/>
    <property type="match status" value="1"/>
</dbReference>
<dbReference type="GeneTree" id="ENSGT00940000161083"/>
<evidence type="ECO:0000256" key="14">
    <source>
        <dbReference type="PROSITE-ProRule" id="PRU10141"/>
    </source>
</evidence>
<dbReference type="CDD" id="cd05614">
    <property type="entry name" value="STKc_MSK2_N"/>
    <property type="match status" value="1"/>
</dbReference>
<evidence type="ECO:0000259" key="16">
    <source>
        <dbReference type="PROSITE" id="PS50011"/>
    </source>
</evidence>
<evidence type="ECO:0000256" key="10">
    <source>
        <dbReference type="ARBA" id="ARBA00022840"/>
    </source>
</evidence>
<comment type="catalytic activity">
    <reaction evidence="11">
        <text>L-threonyl-[protein] + ATP = O-phospho-L-threonyl-[protein] + ADP + H(+)</text>
        <dbReference type="Rhea" id="RHEA:46608"/>
        <dbReference type="Rhea" id="RHEA-COMP:11060"/>
        <dbReference type="Rhea" id="RHEA-COMP:11605"/>
        <dbReference type="ChEBI" id="CHEBI:15378"/>
        <dbReference type="ChEBI" id="CHEBI:30013"/>
        <dbReference type="ChEBI" id="CHEBI:30616"/>
        <dbReference type="ChEBI" id="CHEBI:61977"/>
        <dbReference type="ChEBI" id="CHEBI:456216"/>
        <dbReference type="EC" id="2.7.11.1"/>
    </reaction>
</comment>
<evidence type="ECO:0000256" key="11">
    <source>
        <dbReference type="ARBA" id="ARBA00047899"/>
    </source>
</evidence>
<dbReference type="FunFam" id="3.30.200.20:FF:000686">
    <property type="entry name" value="Ribosomal protein S6 kinase"/>
    <property type="match status" value="1"/>
</dbReference>
<dbReference type="PROSITE" id="PS00108">
    <property type="entry name" value="PROTEIN_KINASE_ST"/>
    <property type="match status" value="1"/>
</dbReference>
<dbReference type="InterPro" id="IPR008271">
    <property type="entry name" value="Ser/Thr_kinase_AS"/>
</dbReference>
<evidence type="ECO:0000256" key="1">
    <source>
        <dbReference type="ARBA" id="ARBA00001946"/>
    </source>
</evidence>
<evidence type="ECO:0000256" key="13">
    <source>
        <dbReference type="PIRSR" id="PIRSR000606-51"/>
    </source>
</evidence>
<dbReference type="SMART" id="SM00133">
    <property type="entry name" value="S_TK_X"/>
    <property type="match status" value="1"/>
</dbReference>
<feature type="binding site" evidence="13 14">
    <location>
        <position position="60"/>
    </location>
    <ligand>
        <name>ATP</name>
        <dbReference type="ChEBI" id="CHEBI:30616"/>
    </ligand>
</feature>
<dbReference type="PROSITE" id="PS50011">
    <property type="entry name" value="PROTEIN_KINASE_DOM"/>
    <property type="match status" value="1"/>
</dbReference>
<organism evidence="18 19">
    <name type="scientific">Mastacembelus armatus</name>
    <name type="common">zig-zag eel</name>
    <dbReference type="NCBI Taxonomy" id="205130"/>
    <lineage>
        <taxon>Eukaryota</taxon>
        <taxon>Metazoa</taxon>
        <taxon>Chordata</taxon>
        <taxon>Craniata</taxon>
        <taxon>Vertebrata</taxon>
        <taxon>Euteleostomi</taxon>
        <taxon>Actinopterygii</taxon>
        <taxon>Neopterygii</taxon>
        <taxon>Teleostei</taxon>
        <taxon>Neoteleostei</taxon>
        <taxon>Acanthomorphata</taxon>
        <taxon>Anabantaria</taxon>
        <taxon>Synbranchiformes</taxon>
        <taxon>Mastacembelidae</taxon>
        <taxon>Mastacembelus</taxon>
    </lineage>
</organism>
<reference evidence="18" key="2">
    <citation type="submission" date="2025-09" db="UniProtKB">
        <authorList>
            <consortium name="Ensembl"/>
        </authorList>
    </citation>
    <scope>IDENTIFICATION</scope>
</reference>
<feature type="compositionally biased region" description="Polar residues" evidence="15">
    <location>
        <begin position="515"/>
        <end position="529"/>
    </location>
</feature>
<reference evidence="18" key="1">
    <citation type="submission" date="2025-08" db="UniProtKB">
        <authorList>
            <consortium name="Ensembl"/>
        </authorList>
    </citation>
    <scope>IDENTIFICATION</scope>
</reference>
<dbReference type="PANTHER" id="PTHR24351">
    <property type="entry name" value="RIBOSOMAL PROTEIN S6 KINASE"/>
    <property type="match status" value="1"/>
</dbReference>
<dbReference type="Pfam" id="PF00433">
    <property type="entry name" value="Pkinase_C"/>
    <property type="match status" value="1"/>
</dbReference>
<keyword evidence="10 13" id="KW-0067">ATP-binding</keyword>
<dbReference type="GO" id="GO:0004674">
    <property type="term" value="F:protein serine/threonine kinase activity"/>
    <property type="evidence" value="ECO:0007669"/>
    <property type="project" value="UniProtKB-KW"/>
</dbReference>